<evidence type="ECO:0000259" key="12">
    <source>
        <dbReference type="Pfam" id="PF13796"/>
    </source>
</evidence>
<dbReference type="Gene3D" id="1.20.5.1930">
    <property type="match status" value="1"/>
</dbReference>
<dbReference type="PANTHER" id="PTHR24421:SF10">
    <property type="entry name" value="NITRATE_NITRITE SENSOR PROTEIN NARQ"/>
    <property type="match status" value="1"/>
</dbReference>
<keyword evidence="7" id="KW-0067">ATP-binding</keyword>
<evidence type="ECO:0000256" key="9">
    <source>
        <dbReference type="SAM" id="Phobius"/>
    </source>
</evidence>
<keyword evidence="3" id="KW-0597">Phosphoprotein</keyword>
<dbReference type="AlphaFoldDB" id="A0A7Y9ZEL0"/>
<dbReference type="RefSeq" id="WP_036551023.1">
    <property type="nucleotide sequence ID" value="NZ_JACBZM010000001.1"/>
</dbReference>
<dbReference type="GO" id="GO:0005524">
    <property type="term" value="F:ATP binding"/>
    <property type="evidence" value="ECO:0007669"/>
    <property type="project" value="UniProtKB-KW"/>
</dbReference>
<evidence type="ECO:0000256" key="4">
    <source>
        <dbReference type="ARBA" id="ARBA00022679"/>
    </source>
</evidence>
<feature type="transmembrane region" description="Helical" evidence="9">
    <location>
        <begin position="66"/>
        <end position="83"/>
    </location>
</feature>
<name>A0A7Y9ZEL0_9ACTN</name>
<evidence type="ECO:0000313" key="14">
    <source>
        <dbReference type="Proteomes" id="UP000562045"/>
    </source>
</evidence>
<feature type="transmembrane region" description="Helical" evidence="9">
    <location>
        <begin position="37"/>
        <end position="60"/>
    </location>
</feature>
<feature type="domain" description="Signal transduction histidine kinase subgroup 3 dimerisation and phosphoacceptor" evidence="11">
    <location>
        <begin position="228"/>
        <end position="293"/>
    </location>
</feature>
<dbReference type="InterPro" id="IPR025828">
    <property type="entry name" value="Put_sensor_dom"/>
</dbReference>
<dbReference type="Pfam" id="PF13796">
    <property type="entry name" value="Sensor"/>
    <property type="match status" value="1"/>
</dbReference>
<dbReference type="PANTHER" id="PTHR24421">
    <property type="entry name" value="NITRATE/NITRITE SENSOR PROTEIN NARX-RELATED"/>
    <property type="match status" value="1"/>
</dbReference>
<dbReference type="Pfam" id="PF07730">
    <property type="entry name" value="HisKA_3"/>
    <property type="match status" value="1"/>
</dbReference>
<organism evidence="13 14">
    <name type="scientific">Nocardioides aromaticivorans</name>
    <dbReference type="NCBI Taxonomy" id="200618"/>
    <lineage>
        <taxon>Bacteria</taxon>
        <taxon>Bacillati</taxon>
        <taxon>Actinomycetota</taxon>
        <taxon>Actinomycetes</taxon>
        <taxon>Propionibacteriales</taxon>
        <taxon>Nocardioidaceae</taxon>
        <taxon>Nocardioides</taxon>
    </lineage>
</organism>
<evidence type="ECO:0000256" key="2">
    <source>
        <dbReference type="ARBA" id="ARBA00012438"/>
    </source>
</evidence>
<evidence type="ECO:0000313" key="13">
    <source>
        <dbReference type="EMBL" id="NYI43999.1"/>
    </source>
</evidence>
<feature type="domain" description="Putative sensor" evidence="12">
    <location>
        <begin position="42"/>
        <end position="197"/>
    </location>
</feature>
<dbReference type="Gene3D" id="3.30.565.10">
    <property type="entry name" value="Histidine kinase-like ATPase, C-terminal domain"/>
    <property type="match status" value="1"/>
</dbReference>
<keyword evidence="4" id="KW-0808">Transferase</keyword>
<proteinExistence type="predicted"/>
<evidence type="ECO:0000256" key="6">
    <source>
        <dbReference type="ARBA" id="ARBA00022777"/>
    </source>
</evidence>
<evidence type="ECO:0000259" key="11">
    <source>
        <dbReference type="Pfam" id="PF07730"/>
    </source>
</evidence>
<keyword evidence="9" id="KW-0812">Transmembrane</keyword>
<dbReference type="GO" id="GO:0016020">
    <property type="term" value="C:membrane"/>
    <property type="evidence" value="ECO:0007669"/>
    <property type="project" value="InterPro"/>
</dbReference>
<dbReference type="GO" id="GO:0000155">
    <property type="term" value="F:phosphorelay sensor kinase activity"/>
    <property type="evidence" value="ECO:0007669"/>
    <property type="project" value="InterPro"/>
</dbReference>
<keyword evidence="5" id="KW-0547">Nucleotide-binding</keyword>
<dbReference type="InterPro" id="IPR003594">
    <property type="entry name" value="HATPase_dom"/>
</dbReference>
<evidence type="ECO:0000259" key="10">
    <source>
        <dbReference type="Pfam" id="PF02518"/>
    </source>
</evidence>
<dbReference type="CDD" id="cd16917">
    <property type="entry name" value="HATPase_UhpB-NarQ-NarX-like"/>
    <property type="match status" value="1"/>
</dbReference>
<accession>A0A7Y9ZEL0</accession>
<dbReference type="InterPro" id="IPR011712">
    <property type="entry name" value="Sig_transdc_His_kin_sub3_dim/P"/>
</dbReference>
<protein>
    <recommendedName>
        <fullName evidence="2">histidine kinase</fullName>
        <ecNumber evidence="2">2.7.13.3</ecNumber>
    </recommendedName>
</protein>
<dbReference type="Pfam" id="PF02518">
    <property type="entry name" value="HATPase_c"/>
    <property type="match status" value="1"/>
</dbReference>
<evidence type="ECO:0000256" key="1">
    <source>
        <dbReference type="ARBA" id="ARBA00000085"/>
    </source>
</evidence>
<keyword evidence="8" id="KW-0902">Two-component regulatory system</keyword>
<reference evidence="13 14" key="1">
    <citation type="submission" date="2020-07" db="EMBL/GenBank/DDBJ databases">
        <title>Sequencing the genomes of 1000 actinobacteria strains.</title>
        <authorList>
            <person name="Klenk H.-P."/>
        </authorList>
    </citation>
    <scope>NUCLEOTIDE SEQUENCE [LARGE SCALE GENOMIC DNA]</scope>
    <source>
        <strain evidence="13 14">DSM 15131</strain>
    </source>
</reference>
<feature type="domain" description="Histidine kinase/HSP90-like ATPase" evidence="10">
    <location>
        <begin position="329"/>
        <end position="412"/>
    </location>
</feature>
<evidence type="ECO:0000256" key="5">
    <source>
        <dbReference type="ARBA" id="ARBA00022741"/>
    </source>
</evidence>
<dbReference type="InterPro" id="IPR036890">
    <property type="entry name" value="HATPase_C_sf"/>
</dbReference>
<comment type="caution">
    <text evidence="13">The sequence shown here is derived from an EMBL/GenBank/DDBJ whole genome shotgun (WGS) entry which is preliminary data.</text>
</comment>
<sequence length="415" mass="44111">MTDFTTMQILAPVRLGRPFELTADGLLDRLRLTLVSAAYAASFVPSLALAILTVLCLALGPALGLGILLAQAVVPATAGLTALHRRVSGRLLDEEITPGYARSGEVAALVRPVRWMRDPARWRNVGFLWFSASGGFAMSLLPVALLTLPVTWLILAVTASGWIWLLLLVLSGPALVAWWFVTPPLVRARALAERAMLGDSRVTRLEQRVEQVEESRAETLDHNAAEVRRIERDLHDGAQARIASVGMNVGLAEKLVRTDPDAAAALLREARETTMDALDDLRSVVRGIHPPVLADRGLAGAVQALALALPVPTSVAVEVPRLPAPVESAAYFAVAECLANTVKHAAASRAWVTGRYDGDRLRITVGDDGRGGADATGSGLAGVARRLDAFDGDVRVLSPAGGPTLVELEVPCRTA</sequence>
<dbReference type="EMBL" id="JACBZM010000001">
    <property type="protein sequence ID" value="NYI43999.1"/>
    <property type="molecule type" value="Genomic_DNA"/>
</dbReference>
<keyword evidence="9" id="KW-1133">Transmembrane helix</keyword>
<keyword evidence="9" id="KW-0472">Membrane</keyword>
<dbReference type="InterPro" id="IPR050482">
    <property type="entry name" value="Sensor_HK_TwoCompSys"/>
</dbReference>
<dbReference type="SUPFAM" id="SSF55874">
    <property type="entry name" value="ATPase domain of HSP90 chaperone/DNA topoisomerase II/histidine kinase"/>
    <property type="match status" value="1"/>
</dbReference>
<feature type="transmembrane region" description="Helical" evidence="9">
    <location>
        <begin position="126"/>
        <end position="155"/>
    </location>
</feature>
<gene>
    <name evidence="13" type="ORF">BJ993_001079</name>
</gene>
<dbReference type="GO" id="GO:0046983">
    <property type="term" value="F:protein dimerization activity"/>
    <property type="evidence" value="ECO:0007669"/>
    <property type="project" value="InterPro"/>
</dbReference>
<keyword evidence="6 13" id="KW-0418">Kinase</keyword>
<evidence type="ECO:0000256" key="8">
    <source>
        <dbReference type="ARBA" id="ARBA00023012"/>
    </source>
</evidence>
<dbReference type="EC" id="2.7.13.3" evidence="2"/>
<feature type="transmembrane region" description="Helical" evidence="9">
    <location>
        <begin position="161"/>
        <end position="181"/>
    </location>
</feature>
<comment type="catalytic activity">
    <reaction evidence="1">
        <text>ATP + protein L-histidine = ADP + protein N-phospho-L-histidine.</text>
        <dbReference type="EC" id="2.7.13.3"/>
    </reaction>
</comment>
<dbReference type="Proteomes" id="UP000562045">
    <property type="component" value="Unassembled WGS sequence"/>
</dbReference>
<evidence type="ECO:0000256" key="7">
    <source>
        <dbReference type="ARBA" id="ARBA00022840"/>
    </source>
</evidence>
<evidence type="ECO:0000256" key="3">
    <source>
        <dbReference type="ARBA" id="ARBA00022553"/>
    </source>
</evidence>